<accession>A0A507CQX6</accession>
<comment type="caution">
    <text evidence="3">The sequence shown here is derived from an EMBL/GenBank/DDBJ whole genome shotgun (WGS) entry which is preliminary data.</text>
</comment>
<feature type="region of interest" description="Disordered" evidence="1">
    <location>
        <begin position="47"/>
        <end position="85"/>
    </location>
</feature>
<evidence type="ECO:0000256" key="1">
    <source>
        <dbReference type="SAM" id="MobiDB-lite"/>
    </source>
</evidence>
<dbReference type="EMBL" id="QEAM01000387">
    <property type="protein sequence ID" value="TPX40453.1"/>
    <property type="molecule type" value="Genomic_DNA"/>
</dbReference>
<proteinExistence type="predicted"/>
<organism evidence="3 4">
    <name type="scientific">Synchytrium endobioticum</name>
    <dbReference type="NCBI Taxonomy" id="286115"/>
    <lineage>
        <taxon>Eukaryota</taxon>
        <taxon>Fungi</taxon>
        <taxon>Fungi incertae sedis</taxon>
        <taxon>Chytridiomycota</taxon>
        <taxon>Chytridiomycota incertae sedis</taxon>
        <taxon>Chytridiomycetes</taxon>
        <taxon>Synchytriales</taxon>
        <taxon>Synchytriaceae</taxon>
        <taxon>Synchytrium</taxon>
    </lineage>
</organism>
<evidence type="ECO:0000313" key="4">
    <source>
        <dbReference type="Proteomes" id="UP000317494"/>
    </source>
</evidence>
<dbReference type="Proteomes" id="UP000320475">
    <property type="component" value="Unassembled WGS sequence"/>
</dbReference>
<dbReference type="EMBL" id="QEAN01000267">
    <property type="protein sequence ID" value="TPX41539.1"/>
    <property type="molecule type" value="Genomic_DNA"/>
</dbReference>
<feature type="compositionally biased region" description="Low complexity" evidence="1">
    <location>
        <begin position="62"/>
        <end position="84"/>
    </location>
</feature>
<evidence type="ECO:0000313" key="2">
    <source>
        <dbReference type="EMBL" id="TPX40453.1"/>
    </source>
</evidence>
<gene>
    <name evidence="2" type="ORF">SeLEV6574_g06610</name>
    <name evidence="3" type="ORF">SeMB42_g05535</name>
</gene>
<keyword evidence="4" id="KW-1185">Reference proteome</keyword>
<evidence type="ECO:0000313" key="5">
    <source>
        <dbReference type="Proteomes" id="UP000320475"/>
    </source>
</evidence>
<sequence>MLAFLQSLLSKDNGRSKDPAVSAIEESNLASSMAVGEDWEVLSTHSMDDPMANLSSSMTSQHDSSPHCSPISSPSSMSSSIDSPGASVFEQAPILPTLSHYHPHRRLSNPSLTIPAAPRPHNVVVSILNQVAAVAPGQQSQVLKMARHARLQAAGRDAQQVKESIQSSMKFSSRYSNVKGNKNRPNPHVIRVFQPMGGKR</sequence>
<dbReference type="Proteomes" id="UP000317494">
    <property type="component" value="Unassembled WGS sequence"/>
</dbReference>
<protein>
    <submittedName>
        <fullName evidence="3">Uncharacterized protein</fullName>
    </submittedName>
</protein>
<dbReference type="VEuPathDB" id="FungiDB:SeMB42_g05535"/>
<dbReference type="AlphaFoldDB" id="A0A507CQX6"/>
<name>A0A507CQX6_9FUNG</name>
<reference evidence="4 5" key="1">
    <citation type="journal article" date="2019" name="Sci. Rep.">
        <title>Comparative genomics of chytrid fungi reveal insights into the obligate biotrophic and pathogenic lifestyle of Synchytrium endobioticum.</title>
        <authorList>
            <person name="van de Vossenberg B.T.L.H."/>
            <person name="Warris S."/>
            <person name="Nguyen H.D.T."/>
            <person name="van Gent-Pelzer M.P.E."/>
            <person name="Joly D.L."/>
            <person name="van de Geest H.C."/>
            <person name="Bonants P.J.M."/>
            <person name="Smith D.S."/>
            <person name="Levesque C.A."/>
            <person name="van der Lee T.A.J."/>
        </authorList>
    </citation>
    <scope>NUCLEOTIDE SEQUENCE [LARGE SCALE GENOMIC DNA]</scope>
    <source>
        <strain evidence="2 5">LEV6574</strain>
        <strain evidence="3 4">MB42</strain>
    </source>
</reference>
<evidence type="ECO:0000313" key="3">
    <source>
        <dbReference type="EMBL" id="TPX41539.1"/>
    </source>
</evidence>